<evidence type="ECO:0000313" key="6">
    <source>
        <dbReference type="EMBL" id="MFC0677343.1"/>
    </source>
</evidence>
<name>A0ABV6RK49_9GAMM</name>
<evidence type="ECO:0000256" key="4">
    <source>
        <dbReference type="SAM" id="SignalP"/>
    </source>
</evidence>
<feature type="domain" description="EF-hand" evidence="5">
    <location>
        <begin position="152"/>
        <end position="187"/>
    </location>
</feature>
<keyword evidence="2" id="KW-0677">Repeat</keyword>
<dbReference type="RefSeq" id="WP_386665691.1">
    <property type="nucleotide sequence ID" value="NZ_JBHLTG010000001.1"/>
</dbReference>
<protein>
    <recommendedName>
        <fullName evidence="5">EF-hand domain-containing protein</fullName>
    </recommendedName>
</protein>
<dbReference type="InterPro" id="IPR018247">
    <property type="entry name" value="EF_Hand_1_Ca_BS"/>
</dbReference>
<comment type="caution">
    <text evidence="6">The sequence shown here is derived from an EMBL/GenBank/DDBJ whole genome shotgun (WGS) entry which is preliminary data.</text>
</comment>
<feature type="compositionally biased region" description="Basic and acidic residues" evidence="3">
    <location>
        <begin position="80"/>
        <end position="101"/>
    </location>
</feature>
<keyword evidence="4" id="KW-0732">Signal</keyword>
<dbReference type="PANTHER" id="PTHR10827">
    <property type="entry name" value="RETICULOCALBIN"/>
    <property type="match status" value="1"/>
</dbReference>
<dbReference type="Proteomes" id="UP001589896">
    <property type="component" value="Unassembled WGS sequence"/>
</dbReference>
<dbReference type="InterPro" id="IPR002048">
    <property type="entry name" value="EF_hand_dom"/>
</dbReference>
<sequence length="210" mass="23497">MKRLIPLAGLLLLAPAVLLAQPGNATDKRRVDTNGDGVVEHAEAAAHPRLAAAFDRLDRNRDGRLGADERPMRGKHGRRGGHDGLARLDADRDGRISRAEFDQTASARDAGKSGKSSHRLDFAAADANRDGHLVRAEVRAYRERMRPQHEAERRARFDARFAAADLNRDGRLNRIEVDEAMPRLSQRFEWLDENRDGFLGRTEVQPRSGR</sequence>
<dbReference type="Pfam" id="PF13202">
    <property type="entry name" value="EF-hand_5"/>
    <property type="match status" value="3"/>
</dbReference>
<gene>
    <name evidence="6" type="ORF">ACFFGH_05685</name>
</gene>
<dbReference type="PROSITE" id="PS00018">
    <property type="entry name" value="EF_HAND_1"/>
    <property type="match status" value="2"/>
</dbReference>
<dbReference type="PROSITE" id="PS50222">
    <property type="entry name" value="EF_HAND_2"/>
    <property type="match status" value="1"/>
</dbReference>
<evidence type="ECO:0000313" key="7">
    <source>
        <dbReference type="Proteomes" id="UP001589896"/>
    </source>
</evidence>
<evidence type="ECO:0000256" key="3">
    <source>
        <dbReference type="SAM" id="MobiDB-lite"/>
    </source>
</evidence>
<feature type="compositionally biased region" description="Basic and acidic residues" evidence="3">
    <location>
        <begin position="61"/>
        <end position="72"/>
    </location>
</feature>
<evidence type="ECO:0000256" key="1">
    <source>
        <dbReference type="ARBA" id="ARBA00022723"/>
    </source>
</evidence>
<dbReference type="InterPro" id="IPR011992">
    <property type="entry name" value="EF-hand-dom_pair"/>
</dbReference>
<keyword evidence="1" id="KW-0479">Metal-binding</keyword>
<proteinExistence type="predicted"/>
<organism evidence="6 7">
    <name type="scientific">Lysobacter korlensis</name>
    <dbReference type="NCBI Taxonomy" id="553636"/>
    <lineage>
        <taxon>Bacteria</taxon>
        <taxon>Pseudomonadati</taxon>
        <taxon>Pseudomonadota</taxon>
        <taxon>Gammaproteobacteria</taxon>
        <taxon>Lysobacterales</taxon>
        <taxon>Lysobacteraceae</taxon>
        <taxon>Lysobacter</taxon>
    </lineage>
</organism>
<reference evidence="6 7" key="1">
    <citation type="submission" date="2024-09" db="EMBL/GenBank/DDBJ databases">
        <authorList>
            <person name="Sun Q."/>
            <person name="Mori K."/>
        </authorList>
    </citation>
    <scope>NUCLEOTIDE SEQUENCE [LARGE SCALE GENOMIC DNA]</scope>
    <source>
        <strain evidence="6 7">KCTC 23076</strain>
    </source>
</reference>
<accession>A0ABV6RK49</accession>
<feature type="chain" id="PRO_5047145139" description="EF-hand domain-containing protein" evidence="4">
    <location>
        <begin position="21"/>
        <end position="210"/>
    </location>
</feature>
<dbReference type="EMBL" id="JBHLTG010000001">
    <property type="protein sequence ID" value="MFC0677343.1"/>
    <property type="molecule type" value="Genomic_DNA"/>
</dbReference>
<dbReference type="PANTHER" id="PTHR10827:SF98">
    <property type="entry name" value="45 KDA CALCIUM-BINDING PROTEIN"/>
    <property type="match status" value="1"/>
</dbReference>
<dbReference type="Gene3D" id="1.10.238.10">
    <property type="entry name" value="EF-hand"/>
    <property type="match status" value="3"/>
</dbReference>
<keyword evidence="7" id="KW-1185">Reference proteome</keyword>
<feature type="signal peptide" evidence="4">
    <location>
        <begin position="1"/>
        <end position="20"/>
    </location>
</feature>
<evidence type="ECO:0000256" key="2">
    <source>
        <dbReference type="ARBA" id="ARBA00022737"/>
    </source>
</evidence>
<dbReference type="SUPFAM" id="SSF47473">
    <property type="entry name" value="EF-hand"/>
    <property type="match status" value="1"/>
</dbReference>
<evidence type="ECO:0000259" key="5">
    <source>
        <dbReference type="PROSITE" id="PS50222"/>
    </source>
</evidence>
<feature type="region of interest" description="Disordered" evidence="3">
    <location>
        <begin position="61"/>
        <end position="118"/>
    </location>
</feature>